<protein>
    <submittedName>
        <fullName evidence="2">Uncharacterized protein</fullName>
    </submittedName>
</protein>
<feature type="region of interest" description="Disordered" evidence="1">
    <location>
        <begin position="168"/>
        <end position="221"/>
    </location>
</feature>
<dbReference type="Proteomes" id="UP000250235">
    <property type="component" value="Unassembled WGS sequence"/>
</dbReference>
<proteinExistence type="predicted"/>
<evidence type="ECO:0000313" key="2">
    <source>
        <dbReference type="EMBL" id="KZV28490.1"/>
    </source>
</evidence>
<keyword evidence="3" id="KW-1185">Reference proteome</keyword>
<dbReference type="EMBL" id="KV010126">
    <property type="protein sequence ID" value="KZV28490.1"/>
    <property type="molecule type" value="Genomic_DNA"/>
</dbReference>
<accession>A0A2Z7B3C2</accession>
<sequence length="373" mass="40750">MASGIFVSAVGCYATAGWDFSSATSGFVGGHFNKIEAAARLSFSGEFPLIRPPFVMFEVALDSSLEALSIDSPFGGCSGLERNLEATVFLPCGCAFRAPLTVREYARTLSSLLAYVPHVSGRERARRTRFLEGLNEELYQMVLTSKPKTYAEVVDSAIDIEEGLRSRRSRRQQVALGGRSTGQGAQSSQASQSAHQPQQQQQKPQQQVAQQSGRQRFRPRGITDSACKNQLVVVSVQYGPFNPYIPIRSTTIGKSRVAKDPIAMHTIWRSNSDITSVTRVFRQLPCWRLGAWLRPVSRGNRHFTVGGGRLRQSGPRSEGRLLRQPALEGLTRSAWTKTPRKVGRNKFRRGAATAAAQRGGGGGDLGEEGGVCF</sequence>
<dbReference type="OrthoDB" id="903801at2759"/>
<name>A0A2Z7B3C2_9LAMI</name>
<dbReference type="AlphaFoldDB" id="A0A2Z7B3C2"/>
<evidence type="ECO:0000256" key="1">
    <source>
        <dbReference type="SAM" id="MobiDB-lite"/>
    </source>
</evidence>
<evidence type="ECO:0000313" key="3">
    <source>
        <dbReference type="Proteomes" id="UP000250235"/>
    </source>
</evidence>
<organism evidence="2 3">
    <name type="scientific">Dorcoceras hygrometricum</name>
    <dbReference type="NCBI Taxonomy" id="472368"/>
    <lineage>
        <taxon>Eukaryota</taxon>
        <taxon>Viridiplantae</taxon>
        <taxon>Streptophyta</taxon>
        <taxon>Embryophyta</taxon>
        <taxon>Tracheophyta</taxon>
        <taxon>Spermatophyta</taxon>
        <taxon>Magnoliopsida</taxon>
        <taxon>eudicotyledons</taxon>
        <taxon>Gunneridae</taxon>
        <taxon>Pentapetalae</taxon>
        <taxon>asterids</taxon>
        <taxon>lamiids</taxon>
        <taxon>Lamiales</taxon>
        <taxon>Gesneriaceae</taxon>
        <taxon>Didymocarpoideae</taxon>
        <taxon>Trichosporeae</taxon>
        <taxon>Loxocarpinae</taxon>
        <taxon>Dorcoceras</taxon>
    </lineage>
</organism>
<feature type="compositionally biased region" description="Low complexity" evidence="1">
    <location>
        <begin position="183"/>
        <end position="214"/>
    </location>
</feature>
<gene>
    <name evidence="2" type="ORF">F511_14112</name>
</gene>
<reference evidence="2 3" key="1">
    <citation type="journal article" date="2015" name="Proc. Natl. Acad. Sci. U.S.A.">
        <title>The resurrection genome of Boea hygrometrica: A blueprint for survival of dehydration.</title>
        <authorList>
            <person name="Xiao L."/>
            <person name="Yang G."/>
            <person name="Zhang L."/>
            <person name="Yang X."/>
            <person name="Zhao S."/>
            <person name="Ji Z."/>
            <person name="Zhou Q."/>
            <person name="Hu M."/>
            <person name="Wang Y."/>
            <person name="Chen M."/>
            <person name="Xu Y."/>
            <person name="Jin H."/>
            <person name="Xiao X."/>
            <person name="Hu G."/>
            <person name="Bao F."/>
            <person name="Hu Y."/>
            <person name="Wan P."/>
            <person name="Li L."/>
            <person name="Deng X."/>
            <person name="Kuang T."/>
            <person name="Xiang C."/>
            <person name="Zhu J.K."/>
            <person name="Oliver M.J."/>
            <person name="He Y."/>
        </authorList>
    </citation>
    <scope>NUCLEOTIDE SEQUENCE [LARGE SCALE GENOMIC DNA]</scope>
    <source>
        <strain evidence="3">cv. XS01</strain>
    </source>
</reference>